<dbReference type="Pfam" id="PF13403">
    <property type="entry name" value="Hint_2"/>
    <property type="match status" value="1"/>
</dbReference>
<dbReference type="SUPFAM" id="SSF51294">
    <property type="entry name" value="Hedgehog/intein (Hint) domain"/>
    <property type="match status" value="1"/>
</dbReference>
<dbReference type="InterPro" id="IPR028992">
    <property type="entry name" value="Hedgehog/Intein_dom"/>
</dbReference>
<feature type="domain" description="Hedgehog/Intein (Hint)" evidence="1">
    <location>
        <begin position="148"/>
        <end position="284"/>
    </location>
</feature>
<organism evidence="2 3">
    <name type="scientific">Roseovarius mucosus DSM 17069</name>
    <dbReference type="NCBI Taxonomy" id="1288298"/>
    <lineage>
        <taxon>Bacteria</taxon>
        <taxon>Pseudomonadati</taxon>
        <taxon>Pseudomonadota</taxon>
        <taxon>Alphaproteobacteria</taxon>
        <taxon>Rhodobacterales</taxon>
        <taxon>Roseobacteraceae</taxon>
        <taxon>Roseovarius</taxon>
    </lineage>
</organism>
<evidence type="ECO:0000259" key="1">
    <source>
        <dbReference type="Pfam" id="PF13403"/>
    </source>
</evidence>
<dbReference type="HOGENOM" id="CLU_051165_0_0_5"/>
<dbReference type="STRING" id="215743.ROSMUCSMR3_03959"/>
<dbReference type="eggNOG" id="COG2931">
    <property type="taxonomic scope" value="Bacteria"/>
</dbReference>
<dbReference type="Proteomes" id="UP000030021">
    <property type="component" value="Unassembled WGS sequence"/>
</dbReference>
<evidence type="ECO:0000313" key="2">
    <source>
        <dbReference type="EMBL" id="KGM88837.1"/>
    </source>
</evidence>
<dbReference type="AlphaFoldDB" id="A0A0A0HLZ9"/>
<gene>
    <name evidence="2" type="ORF">rosmuc_01248</name>
</gene>
<dbReference type="InterPro" id="IPR036844">
    <property type="entry name" value="Hint_dom_sf"/>
</dbReference>
<dbReference type="OrthoDB" id="6305173at2"/>
<reference evidence="2 3" key="1">
    <citation type="submission" date="2013-01" db="EMBL/GenBank/DDBJ databases">
        <authorList>
            <person name="Fiebig A."/>
            <person name="Goeker M."/>
            <person name="Klenk H.-P.P."/>
        </authorList>
    </citation>
    <scope>NUCLEOTIDE SEQUENCE [LARGE SCALE GENOMIC DNA]</scope>
    <source>
        <strain evidence="2 3">DSM 17069</strain>
    </source>
</reference>
<dbReference type="EMBL" id="AONH01000006">
    <property type="protein sequence ID" value="KGM88837.1"/>
    <property type="molecule type" value="Genomic_DNA"/>
</dbReference>
<dbReference type="PATRIC" id="fig|1288298.3.peg.1260"/>
<dbReference type="RefSeq" id="WP_037270980.1">
    <property type="nucleotide sequence ID" value="NZ_KN293977.1"/>
</dbReference>
<sequence length="337" mass="36473">MPSDLANSDHILPVYTGLDFRVVNGANMGDALSFASELDLDDVYELQPQARQLRLSLSLAGGAPFTVAQESDVGRPGAQIHLDCCLTLMSGTGRTTEMIVLVEVDEAGNMVEIFAMPLAQMRPKTGYALVGVDVDNVLQRFAQVACVSFSRGTHITMATGEQRRVETLAPGDMVLTRDDGVRPIRWVGHSTVRAVGDFAPVRISAGALHNENDLLVSPDHRLFIYQRSDALGAGRAEVLVRARHLVNGDTVRRESGGFVDYVQLLFDRHQIIYAEGIAAETLLVDPRTSAALPADLKEALSQQLTGQGAPSHLQFEVGQALLNHPNAADILKRASTR</sequence>
<dbReference type="Gene3D" id="2.170.16.10">
    <property type="entry name" value="Hedgehog/Intein (Hint) domain"/>
    <property type="match status" value="1"/>
</dbReference>
<accession>A0A0A0HLZ9</accession>
<protein>
    <submittedName>
        <fullName evidence="2">Hint domain protein</fullName>
    </submittedName>
</protein>
<comment type="caution">
    <text evidence="2">The sequence shown here is derived from an EMBL/GenBank/DDBJ whole genome shotgun (WGS) entry which is preliminary data.</text>
</comment>
<evidence type="ECO:0000313" key="3">
    <source>
        <dbReference type="Proteomes" id="UP000030021"/>
    </source>
</evidence>
<dbReference type="CDD" id="cd00081">
    <property type="entry name" value="Hint"/>
    <property type="match status" value="1"/>
</dbReference>
<name>A0A0A0HLZ9_9RHOB</name>
<proteinExistence type="predicted"/>